<organism evidence="3 4">
    <name type="scientific">Archaeoglobus veneficus (strain DSM 11195 / SNP6)</name>
    <dbReference type="NCBI Taxonomy" id="693661"/>
    <lineage>
        <taxon>Archaea</taxon>
        <taxon>Methanobacteriati</taxon>
        <taxon>Methanobacteriota</taxon>
        <taxon>Archaeoglobi</taxon>
        <taxon>Archaeoglobales</taxon>
        <taxon>Archaeoglobaceae</taxon>
        <taxon>Archaeoglobus</taxon>
    </lineage>
</organism>
<name>F2KRG2_ARCVS</name>
<feature type="coiled-coil region" evidence="1">
    <location>
        <begin position="129"/>
        <end position="163"/>
    </location>
</feature>
<dbReference type="PROSITE" id="PS50910">
    <property type="entry name" value="HEPN"/>
    <property type="match status" value="1"/>
</dbReference>
<keyword evidence="4" id="KW-1185">Reference proteome</keyword>
<keyword evidence="1" id="KW-0175">Coiled coil</keyword>
<dbReference type="Pfam" id="PF05168">
    <property type="entry name" value="HEPN"/>
    <property type="match status" value="1"/>
</dbReference>
<evidence type="ECO:0000256" key="1">
    <source>
        <dbReference type="SAM" id="Coils"/>
    </source>
</evidence>
<dbReference type="STRING" id="693661.Arcve_1903"/>
<sequence length="287" mass="33538">MKLAKILLDISKQDLAAAKCLYENELYSQAVFYLQQSVEKAAKAFGLLMGIISENELKGRKGIGHNPLKIHKKVADKQLEQIGKLKDGFEILPELKKTELIRTINIEEMHKTLEKFIMFYETITKEKPVSISKDEIEQIIEELEDFEMEIQELKRNIHALTISESEISKLKSDLLEFFNTLYIYDSEKIEKVKEDLEQVLNPKLIEDALRKLILVLSDVIYIHFSLFYFSIITFPHAVNTRYPEVELNPLEIYNKEHPLVQLFEECFEIVNKTLKRIEGIMKSLNEQ</sequence>
<dbReference type="InterPro" id="IPR007842">
    <property type="entry name" value="HEPN_dom"/>
</dbReference>
<evidence type="ECO:0000313" key="4">
    <source>
        <dbReference type="Proteomes" id="UP000008136"/>
    </source>
</evidence>
<accession>F2KRG2</accession>
<dbReference type="AlphaFoldDB" id="F2KRG2"/>
<protein>
    <submittedName>
        <fullName evidence="3">HEPN domain protein</fullName>
    </submittedName>
</protein>
<proteinExistence type="predicted"/>
<reference evidence="3 4" key="1">
    <citation type="submission" date="2011-03" db="EMBL/GenBank/DDBJ databases">
        <title>The complete genome of Archaeoglobus veneficus SNP6.</title>
        <authorList>
            <consortium name="US DOE Joint Genome Institute (JGI-PGF)"/>
            <person name="Lucas S."/>
            <person name="Copeland A."/>
            <person name="Lapidus A."/>
            <person name="Bruce D."/>
            <person name="Goodwin L."/>
            <person name="Pitluck S."/>
            <person name="Kyrpides N."/>
            <person name="Mavromatis K."/>
            <person name="Pagani I."/>
            <person name="Ivanova N."/>
            <person name="Mikhailova N."/>
            <person name="Lu M."/>
            <person name="Detter J.C."/>
            <person name="Tapia R."/>
            <person name="Han C."/>
            <person name="Land M."/>
            <person name="Hauser L."/>
            <person name="Markowitz V."/>
            <person name="Cheng J.-F."/>
            <person name="Hugenholtz P."/>
            <person name="Woyke T."/>
            <person name="Wu D."/>
            <person name="Spring S."/>
            <person name="Brambilla E."/>
            <person name="Klenk H.-P."/>
            <person name="Eisen J.A."/>
        </authorList>
    </citation>
    <scope>NUCLEOTIDE SEQUENCE [LARGE SCALE GENOMIC DNA]</scope>
    <source>
        <strain>SNP6</strain>
    </source>
</reference>
<evidence type="ECO:0000313" key="3">
    <source>
        <dbReference type="EMBL" id="AEA47896.1"/>
    </source>
</evidence>
<dbReference type="Gene3D" id="1.20.120.330">
    <property type="entry name" value="Nucleotidyltransferases domain 2"/>
    <property type="match status" value="1"/>
</dbReference>
<evidence type="ECO:0000259" key="2">
    <source>
        <dbReference type="PROSITE" id="PS50910"/>
    </source>
</evidence>
<gene>
    <name evidence="3" type="ordered locus">Arcve_1903</name>
</gene>
<dbReference type="GeneID" id="10395034"/>
<dbReference type="Proteomes" id="UP000008136">
    <property type="component" value="Chromosome"/>
</dbReference>
<dbReference type="SUPFAM" id="SSF81593">
    <property type="entry name" value="Nucleotidyltransferase substrate binding subunit/domain"/>
    <property type="match status" value="1"/>
</dbReference>
<dbReference type="KEGG" id="ave:Arcve_1903"/>
<dbReference type="eggNOG" id="arCOG06139">
    <property type="taxonomic scope" value="Archaea"/>
</dbReference>
<dbReference type="OrthoDB" id="359402at2157"/>
<dbReference type="HOGENOM" id="CLU_968381_0_0_2"/>
<dbReference type="RefSeq" id="WP_013684552.1">
    <property type="nucleotide sequence ID" value="NC_015320.1"/>
</dbReference>
<feature type="domain" description="HEPN" evidence="2">
    <location>
        <begin position="8"/>
        <end position="146"/>
    </location>
</feature>
<dbReference type="EMBL" id="CP002588">
    <property type="protein sequence ID" value="AEA47896.1"/>
    <property type="molecule type" value="Genomic_DNA"/>
</dbReference>